<protein>
    <submittedName>
        <fullName evidence="2">Uncharacterized protein</fullName>
    </submittedName>
</protein>
<keyword evidence="1" id="KW-1133">Transmembrane helix</keyword>
<organism evidence="2 3">
    <name type="scientific">Methanobacterium subterraneum</name>
    <dbReference type="NCBI Taxonomy" id="59277"/>
    <lineage>
        <taxon>Archaea</taxon>
        <taxon>Methanobacteriati</taxon>
        <taxon>Methanobacteriota</taxon>
        <taxon>Methanomada group</taxon>
        <taxon>Methanobacteria</taxon>
        <taxon>Methanobacteriales</taxon>
        <taxon>Methanobacteriaceae</taxon>
        <taxon>Methanobacterium</taxon>
    </lineage>
</organism>
<evidence type="ECO:0000313" key="3">
    <source>
        <dbReference type="Proteomes" id="UP000591058"/>
    </source>
</evidence>
<feature type="transmembrane region" description="Helical" evidence="1">
    <location>
        <begin position="104"/>
        <end position="125"/>
    </location>
</feature>
<evidence type="ECO:0000313" key="2">
    <source>
        <dbReference type="EMBL" id="NMO09465.1"/>
    </source>
</evidence>
<dbReference type="Proteomes" id="UP000591058">
    <property type="component" value="Unassembled WGS sequence"/>
</dbReference>
<feature type="transmembrane region" description="Helical" evidence="1">
    <location>
        <begin position="202"/>
        <end position="223"/>
    </location>
</feature>
<feature type="transmembrane region" description="Helical" evidence="1">
    <location>
        <begin position="62"/>
        <end position="84"/>
    </location>
</feature>
<feature type="transmembrane region" description="Helical" evidence="1">
    <location>
        <begin position="137"/>
        <end position="156"/>
    </location>
</feature>
<proteinExistence type="predicted"/>
<reference evidence="2 3" key="1">
    <citation type="submission" date="2020-04" db="EMBL/GenBank/DDBJ databases">
        <title>Draft genome of Methanobacterium subterraneum isolated from animal feces.</title>
        <authorList>
            <person name="Ouboter H.T."/>
            <person name="Berger S."/>
            <person name="Gungor E."/>
            <person name="Jetten M.S.M."/>
            <person name="Welte C.U."/>
        </authorList>
    </citation>
    <scope>NUCLEOTIDE SEQUENCE [LARGE SCALE GENOMIC DNA]</scope>
    <source>
        <strain evidence="2">HO_2020</strain>
    </source>
</reference>
<keyword evidence="1" id="KW-0472">Membrane</keyword>
<name>A0A7K4DNS5_9EURY</name>
<dbReference type="AlphaFoldDB" id="A0A7K4DNS5"/>
<dbReference type="EMBL" id="JABBYL010000022">
    <property type="protein sequence ID" value="NMO09465.1"/>
    <property type="molecule type" value="Genomic_DNA"/>
</dbReference>
<sequence length="252" mass="28826">MGGGDTDFHLIRAREILINPFYGIYWDYLTYYPVGRALWHPPLFHTVFAFLWYLVGVRFANTIFVLTQIILTIIIASLIGKWEYGVMAGFFAGMFSLTAPRVDILAVALPANFIPILATLTIYFLPKNQFKEFITSLIGVWTHSVGLIIFIPLFLVDGTKKNWKYILLLLPSVLFWGWYFISFSGQSEVIKSAYPPFYTIPTIQIFSLILIGLFGSIGPYFLYKMDNKRFKLIIAYIVIVMVSGYTDISLGF</sequence>
<feature type="transmembrane region" description="Helical" evidence="1">
    <location>
        <begin position="37"/>
        <end position="55"/>
    </location>
</feature>
<dbReference type="RefSeq" id="WP_169032741.1">
    <property type="nucleotide sequence ID" value="NZ_JABBYL010000022.1"/>
</dbReference>
<feature type="transmembrane region" description="Helical" evidence="1">
    <location>
        <begin position="229"/>
        <end position="248"/>
    </location>
</feature>
<comment type="caution">
    <text evidence="2">The sequence shown here is derived from an EMBL/GenBank/DDBJ whole genome shotgun (WGS) entry which is preliminary data.</text>
</comment>
<keyword evidence="1" id="KW-0812">Transmembrane</keyword>
<evidence type="ECO:0000256" key="1">
    <source>
        <dbReference type="SAM" id="Phobius"/>
    </source>
</evidence>
<gene>
    <name evidence="2" type="ORF">HG719_06420</name>
</gene>
<accession>A0A7K4DNS5</accession>
<feature type="transmembrane region" description="Helical" evidence="1">
    <location>
        <begin position="162"/>
        <end position="181"/>
    </location>
</feature>